<evidence type="ECO:0000313" key="2">
    <source>
        <dbReference type="EMBL" id="TCO73113.1"/>
    </source>
</evidence>
<dbReference type="InterPro" id="IPR002711">
    <property type="entry name" value="HNH"/>
</dbReference>
<keyword evidence="2" id="KW-0255">Endonuclease</keyword>
<dbReference type="Gene3D" id="1.10.30.50">
    <property type="match status" value="1"/>
</dbReference>
<organism evidence="2 3">
    <name type="scientific">Marinisporobacter balticus</name>
    <dbReference type="NCBI Taxonomy" id="2018667"/>
    <lineage>
        <taxon>Bacteria</taxon>
        <taxon>Bacillati</taxon>
        <taxon>Bacillota</taxon>
        <taxon>Clostridia</taxon>
        <taxon>Peptostreptococcales</taxon>
        <taxon>Thermotaleaceae</taxon>
        <taxon>Marinisporobacter</taxon>
    </lineage>
</organism>
<dbReference type="Proteomes" id="UP000294919">
    <property type="component" value="Unassembled WGS sequence"/>
</dbReference>
<dbReference type="GO" id="GO:0003676">
    <property type="term" value="F:nucleic acid binding"/>
    <property type="evidence" value="ECO:0007669"/>
    <property type="project" value="InterPro"/>
</dbReference>
<dbReference type="Pfam" id="PF08388">
    <property type="entry name" value="GIIM"/>
    <property type="match status" value="1"/>
</dbReference>
<evidence type="ECO:0000259" key="1">
    <source>
        <dbReference type="SMART" id="SM00507"/>
    </source>
</evidence>
<name>A0A4R2KHM8_9FIRM</name>
<dbReference type="AlphaFoldDB" id="A0A4R2KHM8"/>
<gene>
    <name evidence="2" type="ORF">EV214_11614</name>
</gene>
<keyword evidence="2" id="KW-0378">Hydrolase</keyword>
<comment type="caution">
    <text evidence="2">The sequence shown here is derived from an EMBL/GenBank/DDBJ whole genome shotgun (WGS) entry which is preliminary data.</text>
</comment>
<dbReference type="GO" id="GO:0008270">
    <property type="term" value="F:zinc ion binding"/>
    <property type="evidence" value="ECO:0007669"/>
    <property type="project" value="InterPro"/>
</dbReference>
<accession>A0A4R2KHM8</accession>
<keyword evidence="2" id="KW-0540">Nuclease</keyword>
<dbReference type="SMART" id="SM00507">
    <property type="entry name" value="HNHc"/>
    <property type="match status" value="1"/>
</dbReference>
<dbReference type="EMBL" id="SLWV01000016">
    <property type="protein sequence ID" value="TCO73113.1"/>
    <property type="molecule type" value="Genomic_DNA"/>
</dbReference>
<dbReference type="InterPro" id="IPR013597">
    <property type="entry name" value="Mat_intron_G2"/>
</dbReference>
<protein>
    <submittedName>
        <fullName evidence="2">HNH endonuclease</fullName>
    </submittedName>
</protein>
<dbReference type="Pfam" id="PF01844">
    <property type="entry name" value="HNH"/>
    <property type="match status" value="1"/>
</dbReference>
<keyword evidence="3" id="KW-1185">Reference proteome</keyword>
<dbReference type="CDD" id="cd00085">
    <property type="entry name" value="HNHc"/>
    <property type="match status" value="1"/>
</dbReference>
<evidence type="ECO:0000313" key="3">
    <source>
        <dbReference type="Proteomes" id="UP000294919"/>
    </source>
</evidence>
<sequence length="307" mass="36178">MYEKLKPYLNKRGLTLADEKTKVSHISEGFNLRQYKTNNGMRLLIKPSKASIKKARETIKNMFIQLRGRPVGDLIKKLNPIIRGIGNCWSSQVAKKIFGNIDRYIWIKVRKHLEILHSNKSFKWIYRKYFRADYTGVSKDKWILTNSHDNKTQLFKMSWIPIVRHAVVKYRNSPDDASLKEYFEKRDKKEFIKDNVLSKRKLAKCSNYKCRVCKQSLVGEESLKINQIVPYKLGGDECYDNLELLHQSCQQYHRILLEKYGGGRDLSKIVTHFKNNQVEPNSKEGYELIKKAFKKFKYQSVLDKKMA</sequence>
<dbReference type="GO" id="GO:0004519">
    <property type="term" value="F:endonuclease activity"/>
    <property type="evidence" value="ECO:0007669"/>
    <property type="project" value="UniProtKB-KW"/>
</dbReference>
<proteinExistence type="predicted"/>
<feature type="domain" description="HNH nuclease" evidence="1">
    <location>
        <begin position="199"/>
        <end position="251"/>
    </location>
</feature>
<reference evidence="2 3" key="1">
    <citation type="submission" date="2019-03" db="EMBL/GenBank/DDBJ databases">
        <title>Genomic Encyclopedia of Type Strains, Phase IV (KMG-IV): sequencing the most valuable type-strain genomes for metagenomic binning, comparative biology and taxonomic classification.</title>
        <authorList>
            <person name="Goeker M."/>
        </authorList>
    </citation>
    <scope>NUCLEOTIDE SEQUENCE [LARGE SCALE GENOMIC DNA]</scope>
    <source>
        <strain evidence="2 3">DSM 102940</strain>
    </source>
</reference>
<dbReference type="InterPro" id="IPR003615">
    <property type="entry name" value="HNH_nuc"/>
</dbReference>